<reference evidence="1" key="1">
    <citation type="journal article" date="2020" name="G3 (Bethesda)">
        <title>High-Quality Assemblies for Three Invasive Social Wasps from the &lt;i&gt;Vespula&lt;/i&gt; Genus.</title>
        <authorList>
            <person name="Harrop T.W.R."/>
            <person name="Guhlin J."/>
            <person name="McLaughlin G.M."/>
            <person name="Permina E."/>
            <person name="Stockwell P."/>
            <person name="Gilligan J."/>
            <person name="Le Lec M.F."/>
            <person name="Gruber M.A.M."/>
            <person name="Quinn O."/>
            <person name="Lovegrove M."/>
            <person name="Duncan E.J."/>
            <person name="Remnant E.J."/>
            <person name="Van Eeckhoven J."/>
            <person name="Graham B."/>
            <person name="Knapp R.A."/>
            <person name="Langford K.W."/>
            <person name="Kronenberg Z."/>
            <person name="Press M.O."/>
            <person name="Eacker S.M."/>
            <person name="Wilson-Rankin E.E."/>
            <person name="Purcell J."/>
            <person name="Lester P.J."/>
            <person name="Dearden P.K."/>
        </authorList>
    </citation>
    <scope>NUCLEOTIDE SEQUENCE</scope>
    <source>
        <strain evidence="1">Linc-1</strain>
    </source>
</reference>
<evidence type="ECO:0000313" key="1">
    <source>
        <dbReference type="EMBL" id="KAF7383300.1"/>
    </source>
</evidence>
<organism evidence="1 2">
    <name type="scientific">Vespula germanica</name>
    <name type="common">German yellow jacket</name>
    <name type="synonym">Paravespula germanica</name>
    <dbReference type="NCBI Taxonomy" id="30212"/>
    <lineage>
        <taxon>Eukaryota</taxon>
        <taxon>Metazoa</taxon>
        <taxon>Ecdysozoa</taxon>
        <taxon>Arthropoda</taxon>
        <taxon>Hexapoda</taxon>
        <taxon>Insecta</taxon>
        <taxon>Pterygota</taxon>
        <taxon>Neoptera</taxon>
        <taxon>Endopterygota</taxon>
        <taxon>Hymenoptera</taxon>
        <taxon>Apocrita</taxon>
        <taxon>Aculeata</taxon>
        <taxon>Vespoidea</taxon>
        <taxon>Vespidae</taxon>
        <taxon>Vespinae</taxon>
        <taxon>Vespula</taxon>
    </lineage>
</organism>
<accession>A0A834MSX0</accession>
<sequence length="87" mass="9600">MWIMIARESADLCPPSRPSSTDSGAIDQRNFYQSLIEVIETFASDPADGFVAFGEIKSLPSVFLNFTYDEEDGCCPARNEKNRGGCL</sequence>
<dbReference type="EMBL" id="JACSDZ010000019">
    <property type="protein sequence ID" value="KAF7383300.1"/>
    <property type="molecule type" value="Genomic_DNA"/>
</dbReference>
<gene>
    <name evidence="1" type="ORF">HZH68_015149</name>
</gene>
<keyword evidence="2" id="KW-1185">Reference proteome</keyword>
<dbReference type="AlphaFoldDB" id="A0A834MSX0"/>
<evidence type="ECO:0000313" key="2">
    <source>
        <dbReference type="Proteomes" id="UP000617340"/>
    </source>
</evidence>
<name>A0A834MSX0_VESGE</name>
<proteinExistence type="predicted"/>
<dbReference type="Proteomes" id="UP000617340">
    <property type="component" value="Unassembled WGS sequence"/>
</dbReference>
<protein>
    <submittedName>
        <fullName evidence="1">Uncharacterized protein</fullName>
    </submittedName>
</protein>
<comment type="caution">
    <text evidence="1">The sequence shown here is derived from an EMBL/GenBank/DDBJ whole genome shotgun (WGS) entry which is preliminary data.</text>
</comment>